<dbReference type="AlphaFoldDB" id="A0A387AUH5"/>
<evidence type="ECO:0000259" key="1">
    <source>
        <dbReference type="Pfam" id="PF13472"/>
    </source>
</evidence>
<evidence type="ECO:0000313" key="3">
    <source>
        <dbReference type="Proteomes" id="UP000272003"/>
    </source>
</evidence>
<gene>
    <name evidence="2" type="ORF">D7I45_05725</name>
</gene>
<dbReference type="SUPFAM" id="SSF52266">
    <property type="entry name" value="SGNH hydrolase"/>
    <property type="match status" value="1"/>
</dbReference>
<protein>
    <submittedName>
        <fullName evidence="2">SGNH/GDSL hydrolase family protein</fullName>
    </submittedName>
</protein>
<sequence length="200" mass="23279">MHNSKLNIAAIGDSVTRGYDGFQNLRHNYPYYLSKLVPTASIDNYGINGATIMQDLEKEIVRCNAHKYDICIVMIGTNDYGHLREELINIQEKLRFILSKLMNGQSHAQIYGVLPLPRYDNLQNADNVIRGADYTFSELLDGLAYVYKQLNIPFIDWRNYHPDFINDHNFKIKYNDQHVHPNADTYQQLAQYIFAFINQQ</sequence>
<dbReference type="Pfam" id="PF13472">
    <property type="entry name" value="Lipase_GDSL_2"/>
    <property type="match status" value="1"/>
</dbReference>
<reference evidence="2 3" key="1">
    <citation type="submission" date="2018-09" db="EMBL/GenBank/DDBJ databases">
        <title>Genome sequencing of strain BHWM-4.</title>
        <authorList>
            <person name="Heo J."/>
            <person name="Kim S.-J."/>
            <person name="Kwon S.-W."/>
        </authorList>
    </citation>
    <scope>NUCLEOTIDE SEQUENCE [LARGE SCALE GENOMIC DNA]</scope>
    <source>
        <strain evidence="2 3">BHWM-4</strain>
    </source>
</reference>
<feature type="domain" description="SGNH hydrolase-type esterase" evidence="1">
    <location>
        <begin position="10"/>
        <end position="187"/>
    </location>
</feature>
<dbReference type="Proteomes" id="UP000272003">
    <property type="component" value="Chromosome"/>
</dbReference>
<dbReference type="InterPro" id="IPR013830">
    <property type="entry name" value="SGNH_hydro"/>
</dbReference>
<name>A0A387AUH5_9LACO</name>
<dbReference type="RefSeq" id="WP_120784753.1">
    <property type="nucleotide sequence ID" value="NZ_CP032626.1"/>
</dbReference>
<dbReference type="Gene3D" id="3.40.50.1110">
    <property type="entry name" value="SGNH hydrolase"/>
    <property type="match status" value="1"/>
</dbReference>
<dbReference type="CDD" id="cd00229">
    <property type="entry name" value="SGNH_hydrolase"/>
    <property type="match status" value="1"/>
</dbReference>
<keyword evidence="2" id="KW-0378">Hydrolase</keyword>
<dbReference type="InterPro" id="IPR036514">
    <property type="entry name" value="SGNH_hydro_sf"/>
</dbReference>
<dbReference type="GO" id="GO:0016787">
    <property type="term" value="F:hydrolase activity"/>
    <property type="evidence" value="ECO:0007669"/>
    <property type="project" value="UniProtKB-KW"/>
</dbReference>
<proteinExistence type="predicted"/>
<keyword evidence="3" id="KW-1185">Reference proteome</keyword>
<dbReference type="KEGG" id="abom:D7I45_05725"/>
<dbReference type="EMBL" id="CP032626">
    <property type="protein sequence ID" value="AYF92989.1"/>
    <property type="molecule type" value="Genomic_DNA"/>
</dbReference>
<organism evidence="2 3">
    <name type="scientific">Apilactobacillus bombintestini</name>
    <dbReference type="NCBI Taxonomy" id="2419772"/>
    <lineage>
        <taxon>Bacteria</taxon>
        <taxon>Bacillati</taxon>
        <taxon>Bacillota</taxon>
        <taxon>Bacilli</taxon>
        <taxon>Lactobacillales</taxon>
        <taxon>Lactobacillaceae</taxon>
        <taxon>Apilactobacillus</taxon>
    </lineage>
</organism>
<dbReference type="OrthoDB" id="2311671at2"/>
<evidence type="ECO:0000313" key="2">
    <source>
        <dbReference type="EMBL" id="AYF92989.1"/>
    </source>
</evidence>
<accession>A0A387AUH5</accession>